<dbReference type="CDD" id="cd04861">
    <property type="entry name" value="LigD_Pol_like"/>
    <property type="match status" value="1"/>
</dbReference>
<organism evidence="2 3">
    <name type="scientific">Labedaea rhizosphaerae</name>
    <dbReference type="NCBI Taxonomy" id="598644"/>
    <lineage>
        <taxon>Bacteria</taxon>
        <taxon>Bacillati</taxon>
        <taxon>Actinomycetota</taxon>
        <taxon>Actinomycetes</taxon>
        <taxon>Pseudonocardiales</taxon>
        <taxon>Pseudonocardiaceae</taxon>
        <taxon>Labedaea</taxon>
    </lineage>
</organism>
<evidence type="ECO:0000313" key="2">
    <source>
        <dbReference type="EMBL" id="TDQ00913.1"/>
    </source>
</evidence>
<dbReference type="AlphaFoldDB" id="A0A4R6SH15"/>
<evidence type="ECO:0000313" key="3">
    <source>
        <dbReference type="Proteomes" id="UP000295444"/>
    </source>
</evidence>
<dbReference type="PANTHER" id="PTHR42705:SF2">
    <property type="entry name" value="BIFUNCTIONAL NON-HOMOLOGOUS END JOINING PROTEIN LIGD"/>
    <property type="match status" value="1"/>
</dbReference>
<gene>
    <name evidence="2" type="ORF">EV186_102779</name>
</gene>
<accession>A0A4R6SH15</accession>
<dbReference type="Proteomes" id="UP000295444">
    <property type="component" value="Unassembled WGS sequence"/>
</dbReference>
<reference evidence="2 3" key="1">
    <citation type="submission" date="2019-03" db="EMBL/GenBank/DDBJ databases">
        <title>Genomic Encyclopedia of Type Strains, Phase IV (KMG-IV): sequencing the most valuable type-strain genomes for metagenomic binning, comparative biology and taxonomic classification.</title>
        <authorList>
            <person name="Goeker M."/>
        </authorList>
    </citation>
    <scope>NUCLEOTIDE SEQUENCE [LARGE SCALE GENOMIC DNA]</scope>
    <source>
        <strain evidence="2 3">DSM 45361</strain>
    </source>
</reference>
<name>A0A4R6SH15_LABRH</name>
<protein>
    <submittedName>
        <fullName evidence="2">Bifunctional non-homologous end joining protein LigD</fullName>
    </submittedName>
</protein>
<proteinExistence type="predicted"/>
<dbReference type="Pfam" id="PF21686">
    <property type="entry name" value="LigD_Prim-Pol"/>
    <property type="match status" value="1"/>
</dbReference>
<evidence type="ECO:0000259" key="1">
    <source>
        <dbReference type="Pfam" id="PF21686"/>
    </source>
</evidence>
<feature type="domain" description="DNA ligase D polymerase" evidence="1">
    <location>
        <begin position="22"/>
        <end position="274"/>
    </location>
</feature>
<dbReference type="InterPro" id="IPR014145">
    <property type="entry name" value="LigD_pol_dom"/>
</dbReference>
<dbReference type="EMBL" id="SNXZ01000002">
    <property type="protein sequence ID" value="TDQ00913.1"/>
    <property type="molecule type" value="Genomic_DNA"/>
</dbReference>
<sequence length="295" mass="32913">MKVEDFEISKPDKVLYPDDDVTKGDVATHYAAVAEAMLPHLRDRPLTLRRYPDGIGGEGWFQKQAPDHLPDWIRVAEVPQRSGGKGHYIVCDSRETLAYLANQAALELHVWAATVAAPEHPDLVVIDLDPPDGMALKELRATARQVRDLYEAVGLTPFVQTTGGRGYHVVAPLDGDTGVDEVREFAHEAADHLAAQHPDRLTTVLRKEKRGDRLFLDANRNGYGQTFVTPYSLRARPSAPVAIPIEWSELGNAEPAGWTVHTARRRLAQKADPWRDMHRHAASAQRARERLRKLG</sequence>
<dbReference type="Gene3D" id="3.90.920.10">
    <property type="entry name" value="DNA primase, PRIM domain"/>
    <property type="match status" value="1"/>
</dbReference>
<dbReference type="InterPro" id="IPR052171">
    <property type="entry name" value="NHEJ_LigD"/>
</dbReference>
<keyword evidence="3" id="KW-1185">Reference proteome</keyword>
<comment type="caution">
    <text evidence="2">The sequence shown here is derived from an EMBL/GenBank/DDBJ whole genome shotgun (WGS) entry which is preliminary data.</text>
</comment>
<dbReference type="OrthoDB" id="4296267at2"/>
<dbReference type="PANTHER" id="PTHR42705">
    <property type="entry name" value="BIFUNCTIONAL NON-HOMOLOGOUS END JOINING PROTEIN LIGD"/>
    <property type="match status" value="1"/>
</dbReference>
<dbReference type="RefSeq" id="WP_133849564.1">
    <property type="nucleotide sequence ID" value="NZ_SNXZ01000002.1"/>
</dbReference>
<dbReference type="NCBIfam" id="TIGR02778">
    <property type="entry name" value="ligD_pol"/>
    <property type="match status" value="1"/>
</dbReference>